<protein>
    <submittedName>
        <fullName evidence="1">Uncharacterized protein</fullName>
    </submittedName>
</protein>
<evidence type="ECO:0000313" key="2">
    <source>
        <dbReference type="Proteomes" id="UP000033434"/>
    </source>
</evidence>
<dbReference type="Proteomes" id="UP000033434">
    <property type="component" value="Unassembled WGS sequence"/>
</dbReference>
<comment type="caution">
    <text evidence="1">The sequence shown here is derived from an EMBL/GenBank/DDBJ whole genome shotgun (WGS) entry which is preliminary data.</text>
</comment>
<evidence type="ECO:0000313" key="1">
    <source>
        <dbReference type="EMBL" id="KKE84501.1"/>
    </source>
</evidence>
<sequence length="437" mass="50034">MEISPTLNFNLSNSKLGGSTPVIEKTEELEQFSQVQFSASLTSSVETYNPYSRAEKYKVQLINFAEGSRSKAQPPEYRYGNLSSLEDIDAFLTHEDRLTKEQADVLRTHIPSKDLLSVMDKMDDETLSQFVDVLSNSFNLNSVLGVGANKEKAQELISALNSMSEDDIQDTVSTLKALSEQESKDSDFGFYLTSSYHKDQKDMTFWSFSEAANYKTLANQKLHFGKVTHQYIELLTANRYSQGEVKSINQHLKESNFEQSRGILDMANHVKNNDRTAFLNMLDEVDKNSENNIFSYVNRLVDVDEYTSAYKSSEGGKVLFTDKMETESERREIYTSLLDAYEQQGVTWMEDVIEHVHEHPPQIQSEVWQAINQTVEDNPALFEKSDSVEMWIQMRLSSIQRGFENKQIDEIYDAAQSPDTPYDLGRLSWIKNEESDE</sequence>
<dbReference type="PATRIC" id="fig|1129367.4.peg.1522"/>
<name>A0A0F6AFB8_9GAMM</name>
<dbReference type="EMBL" id="AUXW01000136">
    <property type="protein sequence ID" value="KKE84501.1"/>
    <property type="molecule type" value="Genomic_DNA"/>
</dbReference>
<reference evidence="1 2" key="1">
    <citation type="journal article" date="2015" name="BMC Genomics">
        <title>Genome mining reveals unlocked bioactive potential of marine Gram-negative bacteria.</title>
        <authorList>
            <person name="Machado H."/>
            <person name="Sonnenschein E.C."/>
            <person name="Melchiorsen J."/>
            <person name="Gram L."/>
        </authorList>
    </citation>
    <scope>NUCLEOTIDE SEQUENCE [LARGE SCALE GENOMIC DNA]</scope>
    <source>
        <strain evidence="1 2">S4054</strain>
    </source>
</reference>
<dbReference type="RefSeq" id="WP_046355268.1">
    <property type="nucleotide sequence ID" value="NZ_AUXW01000136.1"/>
</dbReference>
<gene>
    <name evidence="1" type="ORF">N479_08745</name>
</gene>
<accession>A0A0F6AFB8</accession>
<organism evidence="1 2">
    <name type="scientific">Pseudoalteromonas luteoviolacea S4054</name>
    <dbReference type="NCBI Taxonomy" id="1129367"/>
    <lineage>
        <taxon>Bacteria</taxon>
        <taxon>Pseudomonadati</taxon>
        <taxon>Pseudomonadota</taxon>
        <taxon>Gammaproteobacteria</taxon>
        <taxon>Alteromonadales</taxon>
        <taxon>Pseudoalteromonadaceae</taxon>
        <taxon>Pseudoalteromonas</taxon>
    </lineage>
</organism>
<dbReference type="AlphaFoldDB" id="A0A0F6AFB8"/>
<proteinExistence type="predicted"/>